<dbReference type="Pfam" id="PF01479">
    <property type="entry name" value="S4"/>
    <property type="match status" value="1"/>
</dbReference>
<dbReference type="InterPro" id="IPR036986">
    <property type="entry name" value="S4_RNA-bd_sf"/>
</dbReference>
<protein>
    <submittedName>
        <fullName evidence="5">Exotoxin hemolysin protein</fullName>
    </submittedName>
</protein>
<dbReference type="InterPro" id="IPR047048">
    <property type="entry name" value="TlyA"/>
</dbReference>
<dbReference type="InterPro" id="IPR029063">
    <property type="entry name" value="SAM-dependent_MTases_sf"/>
</dbReference>
<dbReference type="GO" id="GO:0008168">
    <property type="term" value="F:methyltransferase activity"/>
    <property type="evidence" value="ECO:0007669"/>
    <property type="project" value="InterPro"/>
</dbReference>
<name>A0A2K9Y5C2_9BACT</name>
<dbReference type="InterPro" id="IPR002942">
    <property type="entry name" value="S4_RNA-bd"/>
</dbReference>
<dbReference type="SUPFAM" id="SSF53335">
    <property type="entry name" value="S-adenosyl-L-methionine-dependent methyltransferases"/>
    <property type="match status" value="1"/>
</dbReference>
<dbReference type="NCBIfam" id="TIGR00478">
    <property type="entry name" value="tly"/>
    <property type="match status" value="1"/>
</dbReference>
<comment type="similarity">
    <text evidence="2">Belongs to the TlyA family.</text>
</comment>
<feature type="domain" description="RNA-binding S4" evidence="4">
    <location>
        <begin position="1"/>
        <end position="65"/>
    </location>
</feature>
<dbReference type="InterPro" id="IPR002877">
    <property type="entry name" value="RNA_MeTrfase_FtsJ_dom"/>
</dbReference>
<proteinExistence type="inferred from homology"/>
<keyword evidence="1 3" id="KW-0694">RNA-binding</keyword>
<dbReference type="Gene3D" id="3.40.50.150">
    <property type="entry name" value="Vaccinia Virus protein VP39"/>
    <property type="match status" value="1"/>
</dbReference>
<dbReference type="GeneID" id="98838246"/>
<dbReference type="CDD" id="cd00165">
    <property type="entry name" value="S4"/>
    <property type="match status" value="1"/>
</dbReference>
<evidence type="ECO:0000256" key="2">
    <source>
        <dbReference type="ARBA" id="ARBA00029460"/>
    </source>
</evidence>
<evidence type="ECO:0000256" key="3">
    <source>
        <dbReference type="PROSITE-ProRule" id="PRU00182"/>
    </source>
</evidence>
<evidence type="ECO:0000259" key="4">
    <source>
        <dbReference type="SMART" id="SM00363"/>
    </source>
</evidence>
<dbReference type="InterPro" id="IPR004538">
    <property type="entry name" value="Hemolysin_A/TlyA"/>
</dbReference>
<dbReference type="Pfam" id="PF01728">
    <property type="entry name" value="FtsJ"/>
    <property type="match status" value="1"/>
</dbReference>
<accession>A0A2K9Y5C2</accession>
<dbReference type="GO" id="GO:0003723">
    <property type="term" value="F:RNA binding"/>
    <property type="evidence" value="ECO:0007669"/>
    <property type="project" value="UniProtKB-KW"/>
</dbReference>
<sequence>MRLDLYLTNNFDIQSRNKACELIKSNKVKCNNKILTKPSYIVNSNDIVELLEEDFYVSRAAYKLKYFLDDLKLDLNHKIALDIGSSTGGFTQILLENKVSKVVCVDVGSNQLHQRIKNDNRIEFFENCDIRDFKNDICFDIVTCDVSFISILNIINAINSLQFKEIVILFKPQFEVGTNVKRDKKGVVKDIQAIQKVKDDFLAFTFNLGWKLKFNNVSKLQGKEGNEEEFFYFSK</sequence>
<dbReference type="GO" id="GO:0032259">
    <property type="term" value="P:methylation"/>
    <property type="evidence" value="ECO:0007669"/>
    <property type="project" value="InterPro"/>
</dbReference>
<dbReference type="PROSITE" id="PS50889">
    <property type="entry name" value="S4"/>
    <property type="match status" value="1"/>
</dbReference>
<dbReference type="RefSeq" id="WP_026808180.1">
    <property type="nucleotide sequence ID" value="NZ_CP053839.1"/>
</dbReference>
<dbReference type="SMART" id="SM00363">
    <property type="entry name" value="S4"/>
    <property type="match status" value="1"/>
</dbReference>
<dbReference type="Gene3D" id="3.10.290.10">
    <property type="entry name" value="RNA-binding S4 domain"/>
    <property type="match status" value="1"/>
</dbReference>
<dbReference type="PANTHER" id="PTHR32319">
    <property type="entry name" value="BACTERIAL HEMOLYSIN-LIKE PROTEIN"/>
    <property type="match status" value="1"/>
</dbReference>
<dbReference type="PANTHER" id="PTHR32319:SF0">
    <property type="entry name" value="BACTERIAL HEMOLYSIN-LIKE PROTEIN"/>
    <property type="match status" value="1"/>
</dbReference>
<evidence type="ECO:0000256" key="1">
    <source>
        <dbReference type="ARBA" id="ARBA00022884"/>
    </source>
</evidence>
<dbReference type="EMBL" id="MG434466">
    <property type="protein sequence ID" value="AUW27350.1"/>
    <property type="molecule type" value="Genomic_DNA"/>
</dbReference>
<evidence type="ECO:0000313" key="5">
    <source>
        <dbReference type="EMBL" id="AUW27350.1"/>
    </source>
</evidence>
<dbReference type="CDD" id="cd02440">
    <property type="entry name" value="AdoMet_MTases"/>
    <property type="match status" value="1"/>
</dbReference>
<dbReference type="AlphaFoldDB" id="A0A2K9Y5C2"/>
<reference evidence="5" key="1">
    <citation type="submission" date="2017-11" db="EMBL/GenBank/DDBJ databases">
        <title>Pathogenicity Assessment of Arcobacter faecis and Arcobacter lanthieri Using Novel Virulence, Antibiotic Resistance and Toxin Gene-specific PCR-based Assays.</title>
        <authorList>
            <person name="Khan I.U.H."/>
            <person name="Zambri M."/>
            <person name="Cloutier M."/>
            <person name="Adam Z."/>
            <person name="Lapen D.R."/>
            <person name="Wilkes G."/>
            <person name="Sunohara M."/>
            <person name="Topp E."/>
            <person name="Talbot G."/>
        </authorList>
    </citation>
    <scope>NUCLEOTIDE SEQUENCE</scope>
</reference>
<organism evidence="5">
    <name type="scientific">Aliarcobacter lanthieri</name>
    <dbReference type="NCBI Taxonomy" id="1355374"/>
    <lineage>
        <taxon>Bacteria</taxon>
        <taxon>Pseudomonadati</taxon>
        <taxon>Campylobacterota</taxon>
        <taxon>Epsilonproteobacteria</taxon>
        <taxon>Campylobacterales</taxon>
        <taxon>Arcobacteraceae</taxon>
        <taxon>Aliarcobacter</taxon>
    </lineage>
</organism>
<dbReference type="SUPFAM" id="SSF55174">
    <property type="entry name" value="Alpha-L RNA-binding motif"/>
    <property type="match status" value="1"/>
</dbReference>
<gene>
    <name evidence="5" type="primary">tylA</name>
</gene>
<dbReference type="OrthoDB" id="9784736at2"/>